<gene>
    <name evidence="1" type="ORF">GYMLUDRAFT_245600</name>
</gene>
<dbReference type="Proteomes" id="UP000053593">
    <property type="component" value="Unassembled WGS sequence"/>
</dbReference>
<name>A0A0D0CTR9_9AGAR</name>
<keyword evidence="2" id="KW-1185">Reference proteome</keyword>
<dbReference type="OrthoDB" id="3232644at2759"/>
<organism evidence="1 2">
    <name type="scientific">Collybiopsis luxurians FD-317 M1</name>
    <dbReference type="NCBI Taxonomy" id="944289"/>
    <lineage>
        <taxon>Eukaryota</taxon>
        <taxon>Fungi</taxon>
        <taxon>Dikarya</taxon>
        <taxon>Basidiomycota</taxon>
        <taxon>Agaricomycotina</taxon>
        <taxon>Agaricomycetes</taxon>
        <taxon>Agaricomycetidae</taxon>
        <taxon>Agaricales</taxon>
        <taxon>Marasmiineae</taxon>
        <taxon>Omphalotaceae</taxon>
        <taxon>Collybiopsis</taxon>
        <taxon>Collybiopsis luxurians</taxon>
    </lineage>
</organism>
<protein>
    <submittedName>
        <fullName evidence="1">Uncharacterized protein</fullName>
    </submittedName>
</protein>
<proteinExistence type="predicted"/>
<dbReference type="HOGENOM" id="CLU_752382_0_0_1"/>
<sequence length="368" mass="42191">MTAVVNSLAKISYAASHPPAVQLPELSEEIWFSKKLTSKTFAQEHDISASHHSGWYRIARRCLYEEIAVLDQSELHNLLGILNQTWLGNYTKRIDILFSTYRPLPDQEDQYMVKLAAVLRRIPNLRVLILESERPVLEIPTFLCTEISHLPKLKVLAVPWAFSFAWGNDLASVANTSLRSAAFPVIPHPRSSRKPFTEAMAKHILPNLSQIYVPSILSERHLQYHTLFISGGLPSVTSLLIVKTKHRLECILLSFYKFFPCLEYIGLWTTFINFIRGIRLWRNTDVALIVLPDTVHTLGICFEKHQEMNSQYQQVCDVLDKMKANGLSVIRFEEKMVESILNELSASVLFSELFKNKGWRMEAGDMYI</sequence>
<dbReference type="EMBL" id="KN834781">
    <property type="protein sequence ID" value="KIK59178.1"/>
    <property type="molecule type" value="Genomic_DNA"/>
</dbReference>
<evidence type="ECO:0000313" key="1">
    <source>
        <dbReference type="EMBL" id="KIK59178.1"/>
    </source>
</evidence>
<dbReference type="AlphaFoldDB" id="A0A0D0CTR9"/>
<accession>A0A0D0CTR9</accession>
<reference evidence="1 2" key="1">
    <citation type="submission" date="2014-04" db="EMBL/GenBank/DDBJ databases">
        <title>Evolutionary Origins and Diversification of the Mycorrhizal Mutualists.</title>
        <authorList>
            <consortium name="DOE Joint Genome Institute"/>
            <consortium name="Mycorrhizal Genomics Consortium"/>
            <person name="Kohler A."/>
            <person name="Kuo A."/>
            <person name="Nagy L.G."/>
            <person name="Floudas D."/>
            <person name="Copeland A."/>
            <person name="Barry K.W."/>
            <person name="Cichocki N."/>
            <person name="Veneault-Fourrey C."/>
            <person name="LaButti K."/>
            <person name="Lindquist E.A."/>
            <person name="Lipzen A."/>
            <person name="Lundell T."/>
            <person name="Morin E."/>
            <person name="Murat C."/>
            <person name="Riley R."/>
            <person name="Ohm R."/>
            <person name="Sun H."/>
            <person name="Tunlid A."/>
            <person name="Henrissat B."/>
            <person name="Grigoriev I.V."/>
            <person name="Hibbett D.S."/>
            <person name="Martin F."/>
        </authorList>
    </citation>
    <scope>NUCLEOTIDE SEQUENCE [LARGE SCALE GENOMIC DNA]</scope>
    <source>
        <strain evidence="1 2">FD-317 M1</strain>
    </source>
</reference>
<evidence type="ECO:0000313" key="2">
    <source>
        <dbReference type="Proteomes" id="UP000053593"/>
    </source>
</evidence>